<dbReference type="Proteomes" id="UP001470230">
    <property type="component" value="Unassembled WGS sequence"/>
</dbReference>
<sequence length="234" mass="26870">MYFIIKSHEHQEGVAESEKCPKAYFAPTNEIVEYKEKINEATTDGITDKIKKDKGISNDVSLYLNFTKLSPEYKPIVFSLPSYTLMLNDDLPSKEFHIMYFNAFEIKETFSKHNFPMMQAAIQQMFGIQERNSFRLKLDSSSKLYKELPEAVLPFGFDGGSIPSDSLICIDEHEIPETNELTFSCNGRTNTIGLSDTNKPTQDLREEILNELKAYNISQKAVEFKFLNTELNMK</sequence>
<name>A0ABR2JE46_9EUKA</name>
<gene>
    <name evidence="1" type="ORF">M9Y10_006417</name>
</gene>
<keyword evidence="2" id="KW-1185">Reference proteome</keyword>
<organism evidence="1 2">
    <name type="scientific">Tritrichomonas musculus</name>
    <dbReference type="NCBI Taxonomy" id="1915356"/>
    <lineage>
        <taxon>Eukaryota</taxon>
        <taxon>Metamonada</taxon>
        <taxon>Parabasalia</taxon>
        <taxon>Tritrichomonadida</taxon>
        <taxon>Tritrichomonadidae</taxon>
        <taxon>Tritrichomonas</taxon>
    </lineage>
</organism>
<dbReference type="EMBL" id="JAPFFF010000012">
    <property type="protein sequence ID" value="KAK8876226.1"/>
    <property type="molecule type" value="Genomic_DNA"/>
</dbReference>
<accession>A0ABR2JE46</accession>
<reference evidence="1 2" key="1">
    <citation type="submission" date="2024-04" db="EMBL/GenBank/DDBJ databases">
        <title>Tritrichomonas musculus Genome.</title>
        <authorList>
            <person name="Alves-Ferreira E."/>
            <person name="Grigg M."/>
            <person name="Lorenzi H."/>
            <person name="Galac M."/>
        </authorList>
    </citation>
    <scope>NUCLEOTIDE SEQUENCE [LARGE SCALE GENOMIC DNA]</scope>
    <source>
        <strain evidence="1 2">EAF2021</strain>
    </source>
</reference>
<proteinExistence type="predicted"/>
<evidence type="ECO:0000313" key="1">
    <source>
        <dbReference type="EMBL" id="KAK8876226.1"/>
    </source>
</evidence>
<evidence type="ECO:0000313" key="2">
    <source>
        <dbReference type="Proteomes" id="UP001470230"/>
    </source>
</evidence>
<comment type="caution">
    <text evidence="1">The sequence shown here is derived from an EMBL/GenBank/DDBJ whole genome shotgun (WGS) entry which is preliminary data.</text>
</comment>
<protein>
    <submittedName>
        <fullName evidence="1">Uncharacterized protein</fullName>
    </submittedName>
</protein>